<reference evidence="1" key="1">
    <citation type="submission" date="2018-11" db="EMBL/GenBank/DDBJ databases">
        <authorList>
            <person name="Alioto T."/>
            <person name="Alioto T."/>
        </authorList>
    </citation>
    <scope>NUCLEOTIDE SEQUENCE</scope>
</reference>
<comment type="caution">
    <text evidence="1">The sequence shown here is derived from an EMBL/GenBank/DDBJ whole genome shotgun (WGS) entry which is preliminary data.</text>
</comment>
<dbReference type="AlphaFoldDB" id="A0A8B6BY42"/>
<dbReference type="Gene3D" id="1.25.40.20">
    <property type="entry name" value="Ankyrin repeat-containing domain"/>
    <property type="match status" value="1"/>
</dbReference>
<gene>
    <name evidence="1" type="ORF">MGAL_10B090230</name>
</gene>
<accession>A0A8B6BY42</accession>
<name>A0A8B6BY42_MYTGA</name>
<dbReference type="SUPFAM" id="SSF48403">
    <property type="entry name" value="Ankyrin repeat"/>
    <property type="match status" value="1"/>
</dbReference>
<organism evidence="1 2">
    <name type="scientific">Mytilus galloprovincialis</name>
    <name type="common">Mediterranean mussel</name>
    <dbReference type="NCBI Taxonomy" id="29158"/>
    <lineage>
        <taxon>Eukaryota</taxon>
        <taxon>Metazoa</taxon>
        <taxon>Spiralia</taxon>
        <taxon>Lophotrochozoa</taxon>
        <taxon>Mollusca</taxon>
        <taxon>Bivalvia</taxon>
        <taxon>Autobranchia</taxon>
        <taxon>Pteriomorphia</taxon>
        <taxon>Mytilida</taxon>
        <taxon>Mytiloidea</taxon>
        <taxon>Mytilidae</taxon>
        <taxon>Mytilinae</taxon>
        <taxon>Mytilus</taxon>
    </lineage>
</organism>
<dbReference type="Proteomes" id="UP000596742">
    <property type="component" value="Unassembled WGS sequence"/>
</dbReference>
<keyword evidence="2" id="KW-1185">Reference proteome</keyword>
<protein>
    <submittedName>
        <fullName evidence="1">Uncharacterized protein</fullName>
    </submittedName>
</protein>
<evidence type="ECO:0000313" key="1">
    <source>
        <dbReference type="EMBL" id="VDH97079.1"/>
    </source>
</evidence>
<proteinExistence type="predicted"/>
<dbReference type="InterPro" id="IPR036770">
    <property type="entry name" value="Ankyrin_rpt-contain_sf"/>
</dbReference>
<evidence type="ECO:0000313" key="2">
    <source>
        <dbReference type="Proteomes" id="UP000596742"/>
    </source>
</evidence>
<sequence length="134" mass="15370">MCLIFLEKYFGKLKSKKSLKQQQYMYDREMLFTAIEMDNYKLATIIITAGTLPVTCINISGATPLTAVCQETLCLNTKGKLKFVKLLLKRKTSLEMRDIYGKTAHDYIIENGFADIQQLYEAHLKSACQRKDSK</sequence>
<dbReference type="EMBL" id="UYJE01000854">
    <property type="protein sequence ID" value="VDH97079.1"/>
    <property type="molecule type" value="Genomic_DNA"/>
</dbReference>